<protein>
    <submittedName>
        <fullName evidence="2">Uncharacterized protein</fullName>
    </submittedName>
</protein>
<sequence>MAVNSDPRLLYSSRGPSTKCTSSRGGDVSSPPLSPPASRSQVAQSSLRPNRQAAGKLLGLKYTVRQLRSRVSTMLLTLAVVADSTSDRDPGSMSSQKLDAPPLSRTTASPRTAAGGGCLLLG</sequence>
<organism evidence="2 3">
    <name type="scientific">Lentinus brumalis</name>
    <dbReference type="NCBI Taxonomy" id="2498619"/>
    <lineage>
        <taxon>Eukaryota</taxon>
        <taxon>Fungi</taxon>
        <taxon>Dikarya</taxon>
        <taxon>Basidiomycota</taxon>
        <taxon>Agaricomycotina</taxon>
        <taxon>Agaricomycetes</taxon>
        <taxon>Polyporales</taxon>
        <taxon>Polyporaceae</taxon>
        <taxon>Lentinus</taxon>
    </lineage>
</organism>
<keyword evidence="3" id="KW-1185">Reference proteome</keyword>
<dbReference type="Proteomes" id="UP000256964">
    <property type="component" value="Unassembled WGS sequence"/>
</dbReference>
<evidence type="ECO:0000313" key="2">
    <source>
        <dbReference type="EMBL" id="RDX55074.1"/>
    </source>
</evidence>
<evidence type="ECO:0000313" key="3">
    <source>
        <dbReference type="Proteomes" id="UP000256964"/>
    </source>
</evidence>
<accession>A0A371DRF0</accession>
<proteinExistence type="predicted"/>
<evidence type="ECO:0000256" key="1">
    <source>
        <dbReference type="SAM" id="MobiDB-lite"/>
    </source>
</evidence>
<feature type="compositionally biased region" description="Polar residues" evidence="1">
    <location>
        <begin position="14"/>
        <end position="24"/>
    </location>
</feature>
<feature type="region of interest" description="Disordered" evidence="1">
    <location>
        <begin position="1"/>
        <end position="50"/>
    </location>
</feature>
<reference evidence="2 3" key="1">
    <citation type="journal article" date="2018" name="Biotechnol. Biofuels">
        <title>Integrative visual omics of the white-rot fungus Polyporus brumalis exposes the biotechnological potential of its oxidative enzymes for delignifying raw plant biomass.</title>
        <authorList>
            <person name="Miyauchi S."/>
            <person name="Rancon A."/>
            <person name="Drula E."/>
            <person name="Hage H."/>
            <person name="Chaduli D."/>
            <person name="Favel A."/>
            <person name="Grisel S."/>
            <person name="Henrissat B."/>
            <person name="Herpoel-Gimbert I."/>
            <person name="Ruiz-Duenas F.J."/>
            <person name="Chevret D."/>
            <person name="Hainaut M."/>
            <person name="Lin J."/>
            <person name="Wang M."/>
            <person name="Pangilinan J."/>
            <person name="Lipzen A."/>
            <person name="Lesage-Meessen L."/>
            <person name="Navarro D."/>
            <person name="Riley R."/>
            <person name="Grigoriev I.V."/>
            <person name="Zhou S."/>
            <person name="Raouche S."/>
            <person name="Rosso M.N."/>
        </authorList>
    </citation>
    <scope>NUCLEOTIDE SEQUENCE [LARGE SCALE GENOMIC DNA]</scope>
    <source>
        <strain evidence="2 3">BRFM 1820</strain>
    </source>
</reference>
<feature type="region of interest" description="Disordered" evidence="1">
    <location>
        <begin position="82"/>
        <end position="116"/>
    </location>
</feature>
<dbReference type="EMBL" id="KZ857383">
    <property type="protein sequence ID" value="RDX55074.1"/>
    <property type="molecule type" value="Genomic_DNA"/>
</dbReference>
<dbReference type="AlphaFoldDB" id="A0A371DRF0"/>
<gene>
    <name evidence="2" type="ORF">OH76DRAFT_863773</name>
</gene>
<name>A0A371DRF0_9APHY</name>